<keyword evidence="10" id="KW-1185">Reference proteome</keyword>
<feature type="coiled-coil region" evidence="5">
    <location>
        <begin position="69"/>
        <end position="113"/>
    </location>
</feature>
<protein>
    <recommendedName>
        <fullName evidence="8">OmpA-like domain-containing protein</fullName>
    </recommendedName>
</protein>
<name>A0A0A7EF96_9GAMM</name>
<feature type="signal peptide" evidence="7">
    <location>
        <begin position="1"/>
        <end position="20"/>
    </location>
</feature>
<feature type="domain" description="OmpA-like" evidence="8">
    <location>
        <begin position="112"/>
        <end position="232"/>
    </location>
</feature>
<dbReference type="InterPro" id="IPR050330">
    <property type="entry name" value="Bact_OuterMem_StrucFunc"/>
</dbReference>
<reference evidence="9 10" key="1">
    <citation type="submission" date="2014-11" db="EMBL/GenBank/DDBJ databases">
        <title>Complete Genome Sequence of Pseudoalteromonas sp. Strain OCN003 Isolated from Kaneohe Bay, Oahu, Hawaii.</title>
        <authorList>
            <person name="Beurmann S."/>
            <person name="Videau P."/>
            <person name="Ushijima B."/>
            <person name="Smith A.M."/>
            <person name="Aeby G.S."/>
            <person name="Callahan S.M."/>
            <person name="Belcaid M."/>
        </authorList>
    </citation>
    <scope>NUCLEOTIDE SEQUENCE [LARGE SCALE GENOMIC DNA]</scope>
    <source>
        <strain evidence="9 10">OCN003</strain>
    </source>
</reference>
<dbReference type="SUPFAM" id="SSF103088">
    <property type="entry name" value="OmpA-like"/>
    <property type="match status" value="1"/>
</dbReference>
<evidence type="ECO:0000256" key="2">
    <source>
        <dbReference type="ARBA" id="ARBA00023136"/>
    </source>
</evidence>
<keyword evidence="3" id="KW-0998">Cell outer membrane</keyword>
<keyword evidence="7" id="KW-0732">Signal</keyword>
<dbReference type="Gene3D" id="1.20.1170.10">
    <property type="match status" value="1"/>
</dbReference>
<dbReference type="HOGENOM" id="CLU_099038_0_0_6"/>
<comment type="subcellular location">
    <subcellularLocation>
        <location evidence="1">Cell outer membrane</location>
    </subcellularLocation>
</comment>
<sequence length="241" mass="26396">MKKALLVSVIALALSNPAMATEKEFEKEPLIGFGAGATMGAIIGGPVGAVAGGIVGIFIGKIEGDKVDIKEQQAEISKQQQTIVALQHKTSDYQELVASKQQLESQLERIAQQRIDNLLAMSVQFRSGSAEIEPHFAEQLIELAEVMKQQPEIYLDLNGFADQRGDDENNLALSNKRADNVAAFLIKQGVDHNRLSTHGFGESQSIAKQNAEDSFESNVFDRRVTVHARMQEQSQTANNQY</sequence>
<dbReference type="InterPro" id="IPR006665">
    <property type="entry name" value="OmpA-like"/>
</dbReference>
<accession>A0A0A7EF96</accession>
<keyword evidence="6" id="KW-0812">Transmembrane</keyword>
<gene>
    <name evidence="9" type="ORF">OM33_05910</name>
</gene>
<dbReference type="Pfam" id="PF00691">
    <property type="entry name" value="OmpA"/>
    <property type="match status" value="1"/>
</dbReference>
<dbReference type="NCBIfam" id="TIGR03789">
    <property type="entry name" value="pdsO"/>
    <property type="match status" value="1"/>
</dbReference>
<evidence type="ECO:0000256" key="4">
    <source>
        <dbReference type="PROSITE-ProRule" id="PRU00473"/>
    </source>
</evidence>
<evidence type="ECO:0000313" key="10">
    <source>
        <dbReference type="Proteomes" id="UP000030341"/>
    </source>
</evidence>
<dbReference type="Gene3D" id="3.30.1330.60">
    <property type="entry name" value="OmpA-like domain"/>
    <property type="match status" value="1"/>
</dbReference>
<dbReference type="InterPro" id="IPR022511">
    <property type="entry name" value="PdsO"/>
</dbReference>
<keyword evidence="5" id="KW-0175">Coiled coil</keyword>
<dbReference type="InterPro" id="IPR036737">
    <property type="entry name" value="OmpA-like_sf"/>
</dbReference>
<dbReference type="OrthoDB" id="7061829at2"/>
<dbReference type="Proteomes" id="UP000030341">
    <property type="component" value="Chromosome 1"/>
</dbReference>
<dbReference type="PROSITE" id="PS51123">
    <property type="entry name" value="OMPA_2"/>
    <property type="match status" value="1"/>
</dbReference>
<dbReference type="RefSeq" id="WP_038639935.1">
    <property type="nucleotide sequence ID" value="NZ_CP009888.1"/>
</dbReference>
<dbReference type="eggNOG" id="COG2885">
    <property type="taxonomic scope" value="Bacteria"/>
</dbReference>
<dbReference type="EMBL" id="CP009888">
    <property type="protein sequence ID" value="AIY64731.1"/>
    <property type="molecule type" value="Genomic_DNA"/>
</dbReference>
<evidence type="ECO:0000259" key="8">
    <source>
        <dbReference type="PROSITE" id="PS51123"/>
    </source>
</evidence>
<dbReference type="CDD" id="cd07185">
    <property type="entry name" value="OmpA_C-like"/>
    <property type="match status" value="1"/>
</dbReference>
<dbReference type="STRING" id="1348114.OM33_05910"/>
<dbReference type="PANTHER" id="PTHR30329:SF21">
    <property type="entry name" value="LIPOPROTEIN YIAD-RELATED"/>
    <property type="match status" value="1"/>
</dbReference>
<dbReference type="KEGG" id="pseo:OM33_05910"/>
<evidence type="ECO:0000256" key="6">
    <source>
        <dbReference type="SAM" id="Phobius"/>
    </source>
</evidence>
<feature type="transmembrane region" description="Helical" evidence="6">
    <location>
        <begin position="30"/>
        <end position="60"/>
    </location>
</feature>
<dbReference type="InterPro" id="IPR006664">
    <property type="entry name" value="OMP_bac"/>
</dbReference>
<evidence type="ECO:0000256" key="3">
    <source>
        <dbReference type="ARBA" id="ARBA00023237"/>
    </source>
</evidence>
<dbReference type="GO" id="GO:0009279">
    <property type="term" value="C:cell outer membrane"/>
    <property type="evidence" value="ECO:0007669"/>
    <property type="project" value="UniProtKB-SubCell"/>
</dbReference>
<evidence type="ECO:0000256" key="5">
    <source>
        <dbReference type="SAM" id="Coils"/>
    </source>
</evidence>
<dbReference type="AlphaFoldDB" id="A0A0A7EF96"/>
<evidence type="ECO:0000256" key="1">
    <source>
        <dbReference type="ARBA" id="ARBA00004442"/>
    </source>
</evidence>
<dbReference type="PANTHER" id="PTHR30329">
    <property type="entry name" value="STATOR ELEMENT OF FLAGELLAR MOTOR COMPLEX"/>
    <property type="match status" value="1"/>
</dbReference>
<keyword evidence="2 4" id="KW-0472">Membrane</keyword>
<feature type="chain" id="PRO_5002028272" description="OmpA-like domain-containing protein" evidence="7">
    <location>
        <begin position="21"/>
        <end position="241"/>
    </location>
</feature>
<dbReference type="PRINTS" id="PR01021">
    <property type="entry name" value="OMPADOMAIN"/>
</dbReference>
<evidence type="ECO:0000256" key="7">
    <source>
        <dbReference type="SAM" id="SignalP"/>
    </source>
</evidence>
<evidence type="ECO:0000313" key="9">
    <source>
        <dbReference type="EMBL" id="AIY64731.1"/>
    </source>
</evidence>
<proteinExistence type="predicted"/>
<organism evidence="9 10">
    <name type="scientific">Pseudoalteromonas piratica</name>
    <dbReference type="NCBI Taxonomy" id="1348114"/>
    <lineage>
        <taxon>Bacteria</taxon>
        <taxon>Pseudomonadati</taxon>
        <taxon>Pseudomonadota</taxon>
        <taxon>Gammaproteobacteria</taxon>
        <taxon>Alteromonadales</taxon>
        <taxon>Pseudoalteromonadaceae</taxon>
        <taxon>Pseudoalteromonas</taxon>
    </lineage>
</organism>
<keyword evidence="6" id="KW-1133">Transmembrane helix</keyword>